<evidence type="ECO:0000259" key="1">
    <source>
        <dbReference type="Pfam" id="PF00144"/>
    </source>
</evidence>
<organism evidence="2 3">
    <name type="scientific">Micromonospora costi</name>
    <dbReference type="NCBI Taxonomy" id="1530042"/>
    <lineage>
        <taxon>Bacteria</taxon>
        <taxon>Bacillati</taxon>
        <taxon>Actinomycetota</taxon>
        <taxon>Actinomycetes</taxon>
        <taxon>Micromonosporales</taxon>
        <taxon>Micromonosporaceae</taxon>
        <taxon>Micromonospora</taxon>
    </lineage>
</organism>
<proteinExistence type="predicted"/>
<dbReference type="InterPro" id="IPR012338">
    <property type="entry name" value="Beta-lactam/transpept-like"/>
</dbReference>
<dbReference type="InterPro" id="IPR052907">
    <property type="entry name" value="Beta-lactamase/esterase"/>
</dbReference>
<name>A0A3A9ZNH7_9ACTN</name>
<comment type="caution">
    <text evidence="2">The sequence shown here is derived from an EMBL/GenBank/DDBJ whole genome shotgun (WGS) entry which is preliminary data.</text>
</comment>
<dbReference type="InterPro" id="IPR001466">
    <property type="entry name" value="Beta-lactam-related"/>
</dbReference>
<protein>
    <submittedName>
        <fullName evidence="2">Class A beta-lactamase-related serine hydrolase</fullName>
    </submittedName>
</protein>
<dbReference type="OrthoDB" id="3422781at2"/>
<feature type="domain" description="Beta-lactamase-related" evidence="1">
    <location>
        <begin position="12"/>
        <end position="358"/>
    </location>
</feature>
<dbReference type="PANTHER" id="PTHR43319:SF3">
    <property type="entry name" value="BETA-LACTAMASE-RELATED DOMAIN-CONTAINING PROTEIN"/>
    <property type="match status" value="1"/>
</dbReference>
<keyword evidence="2" id="KW-0378">Hydrolase</keyword>
<dbReference type="AlphaFoldDB" id="A0A3A9ZNH7"/>
<dbReference type="EMBL" id="RBAN01000011">
    <property type="protein sequence ID" value="RKN49828.1"/>
    <property type="molecule type" value="Genomic_DNA"/>
</dbReference>
<dbReference type="SUPFAM" id="SSF56601">
    <property type="entry name" value="beta-lactamase/transpeptidase-like"/>
    <property type="match status" value="1"/>
</dbReference>
<dbReference type="PANTHER" id="PTHR43319">
    <property type="entry name" value="BETA-LACTAMASE-RELATED"/>
    <property type="match status" value="1"/>
</dbReference>
<keyword evidence="3" id="KW-1185">Reference proteome</keyword>
<sequence>MSGDWDGLCAEVQKTIDELVASGRESGVQVAAYLGGRAILDVRAGVADRATGRPLTADAPIWSVSTGKGLTSTVVHVLAEQGRLDYDLRVAEVWPEFARHGKDGITLRHVLTHTAGVPTLPSDVTPEDFADWDRMCAILVDAEPIAPPGELTAYHAWTFGWLVGEVVRRVTGRRISRVLADEVAGPLGVARELYLGVPESELDRLAPVEDRNLSVLFDYASTALPNFDRVAPPAVRPGAEVGRRRDVLAADVPATGTMTARAVARMFAALIGEVDGVRLISPRRLAEVTTPGTAPGPEWVFGQEIRWGLGYALEPDGAFGSSGSGGSVAYAYPELGLTVAATKTLLSAGDGDPMEDLRALVRDAVLAREGRHSSGPVTR</sequence>
<gene>
    <name evidence="2" type="ORF">D7193_32030</name>
</gene>
<dbReference type="Gene3D" id="3.40.710.10">
    <property type="entry name" value="DD-peptidase/beta-lactamase superfamily"/>
    <property type="match status" value="1"/>
</dbReference>
<dbReference type="GO" id="GO:0016787">
    <property type="term" value="F:hydrolase activity"/>
    <property type="evidence" value="ECO:0007669"/>
    <property type="project" value="UniProtKB-KW"/>
</dbReference>
<accession>A0A3A9ZNH7</accession>
<evidence type="ECO:0000313" key="2">
    <source>
        <dbReference type="EMBL" id="RKN49828.1"/>
    </source>
</evidence>
<dbReference type="RefSeq" id="WP_120783412.1">
    <property type="nucleotide sequence ID" value="NZ_JBHLUP010000005.1"/>
</dbReference>
<dbReference type="Proteomes" id="UP000279968">
    <property type="component" value="Unassembled WGS sequence"/>
</dbReference>
<reference evidence="2 3" key="1">
    <citation type="journal article" date="2015" name="Int. J. Syst. Evol. Microbiol.">
        <title>Micromonospora costi sp. nov., isolated from a leaf of Costus speciosus.</title>
        <authorList>
            <person name="Thawai C."/>
        </authorList>
    </citation>
    <scope>NUCLEOTIDE SEQUENCE [LARGE SCALE GENOMIC DNA]</scope>
    <source>
        <strain evidence="2 3">CS1-12</strain>
    </source>
</reference>
<dbReference type="Pfam" id="PF00144">
    <property type="entry name" value="Beta-lactamase"/>
    <property type="match status" value="1"/>
</dbReference>
<evidence type="ECO:0000313" key="3">
    <source>
        <dbReference type="Proteomes" id="UP000279968"/>
    </source>
</evidence>